<name>A0ABV7DTN7_9RHOB</name>
<keyword evidence="2" id="KW-1185">Reference proteome</keyword>
<organism evidence="1 2">
    <name type="scientific">Tabrizicola soli</name>
    <dbReference type="NCBI Taxonomy" id="2185115"/>
    <lineage>
        <taxon>Bacteria</taxon>
        <taxon>Pseudomonadati</taxon>
        <taxon>Pseudomonadota</taxon>
        <taxon>Alphaproteobacteria</taxon>
        <taxon>Rhodobacterales</taxon>
        <taxon>Paracoccaceae</taxon>
        <taxon>Tabrizicola</taxon>
    </lineage>
</organism>
<evidence type="ECO:0000313" key="1">
    <source>
        <dbReference type="EMBL" id="MFC3086463.1"/>
    </source>
</evidence>
<proteinExistence type="predicted"/>
<protein>
    <submittedName>
        <fullName evidence="1">Uncharacterized protein</fullName>
    </submittedName>
</protein>
<dbReference type="EMBL" id="JBHRSM010000018">
    <property type="protein sequence ID" value="MFC3086463.1"/>
    <property type="molecule type" value="Genomic_DNA"/>
</dbReference>
<reference evidence="2" key="1">
    <citation type="journal article" date="2019" name="Int. J. Syst. Evol. Microbiol.">
        <title>The Global Catalogue of Microorganisms (GCM) 10K type strain sequencing project: providing services to taxonomists for standard genome sequencing and annotation.</title>
        <authorList>
            <consortium name="The Broad Institute Genomics Platform"/>
            <consortium name="The Broad Institute Genome Sequencing Center for Infectious Disease"/>
            <person name="Wu L."/>
            <person name="Ma J."/>
        </authorList>
    </citation>
    <scope>NUCLEOTIDE SEQUENCE [LARGE SCALE GENOMIC DNA]</scope>
    <source>
        <strain evidence="2">KCTC 62102</strain>
    </source>
</reference>
<gene>
    <name evidence="1" type="ORF">ACFOD6_10440</name>
</gene>
<dbReference type="RefSeq" id="WP_197645214.1">
    <property type="nucleotide sequence ID" value="NZ_JAEACP010000013.1"/>
</dbReference>
<comment type="caution">
    <text evidence="1">The sequence shown here is derived from an EMBL/GenBank/DDBJ whole genome shotgun (WGS) entry which is preliminary data.</text>
</comment>
<accession>A0ABV7DTN7</accession>
<dbReference type="Proteomes" id="UP001595445">
    <property type="component" value="Unassembled WGS sequence"/>
</dbReference>
<sequence>MLLTDRPEGESAQRLASYGSLVEIEGELDLALAAVVDDPLGFDLFVMDCDAFGGMAGAHRAVSALVAAEARMRVMLVSRDFDVPAYPMGRRTAVCLPDPVSEAGFRRGYDHVLRDRVAMTLM</sequence>
<evidence type="ECO:0000313" key="2">
    <source>
        <dbReference type="Proteomes" id="UP001595445"/>
    </source>
</evidence>